<name>A0AAW1CTY0_9HEMI</name>
<keyword evidence="6" id="KW-0378">Hydrolase</keyword>
<reference evidence="13 14" key="1">
    <citation type="submission" date="2022-12" db="EMBL/GenBank/DDBJ databases">
        <title>Chromosome-level genome assembly of true bugs.</title>
        <authorList>
            <person name="Ma L."/>
            <person name="Li H."/>
        </authorList>
    </citation>
    <scope>NUCLEOTIDE SEQUENCE [LARGE SCALE GENOMIC DNA]</scope>
    <source>
        <strain evidence="13">Lab_2022b</strain>
    </source>
</reference>
<dbReference type="CDD" id="cd08662">
    <property type="entry name" value="M13"/>
    <property type="match status" value="1"/>
</dbReference>
<keyword evidence="5" id="KW-0479">Metal-binding</keyword>
<keyword evidence="14" id="KW-1185">Reference proteome</keyword>
<evidence type="ECO:0000256" key="2">
    <source>
        <dbReference type="ARBA" id="ARBA00004401"/>
    </source>
</evidence>
<dbReference type="InterPro" id="IPR018497">
    <property type="entry name" value="Peptidase_M13_C"/>
</dbReference>
<evidence type="ECO:0000259" key="11">
    <source>
        <dbReference type="Pfam" id="PF01431"/>
    </source>
</evidence>
<organism evidence="13 14">
    <name type="scientific">Rhynocoris fuscipes</name>
    <dbReference type="NCBI Taxonomy" id="488301"/>
    <lineage>
        <taxon>Eukaryota</taxon>
        <taxon>Metazoa</taxon>
        <taxon>Ecdysozoa</taxon>
        <taxon>Arthropoda</taxon>
        <taxon>Hexapoda</taxon>
        <taxon>Insecta</taxon>
        <taxon>Pterygota</taxon>
        <taxon>Neoptera</taxon>
        <taxon>Paraneoptera</taxon>
        <taxon>Hemiptera</taxon>
        <taxon>Heteroptera</taxon>
        <taxon>Panheteroptera</taxon>
        <taxon>Cimicomorpha</taxon>
        <taxon>Reduviidae</taxon>
        <taxon>Harpactorinae</taxon>
        <taxon>Harpactorini</taxon>
        <taxon>Rhynocoris</taxon>
    </lineage>
</organism>
<dbReference type="PANTHER" id="PTHR11733:SF228">
    <property type="entry name" value="PROTEIN GONE EARLY"/>
    <property type="match status" value="1"/>
</dbReference>
<evidence type="ECO:0000256" key="8">
    <source>
        <dbReference type="ARBA" id="ARBA00023049"/>
    </source>
</evidence>
<keyword evidence="4" id="KW-0645">Protease</keyword>
<evidence type="ECO:0000259" key="12">
    <source>
        <dbReference type="Pfam" id="PF05649"/>
    </source>
</evidence>
<proteinExistence type="inferred from homology"/>
<feature type="domain" description="Peptidase M13 N-terminal" evidence="12">
    <location>
        <begin position="186"/>
        <end position="570"/>
    </location>
</feature>
<evidence type="ECO:0000256" key="5">
    <source>
        <dbReference type="ARBA" id="ARBA00022723"/>
    </source>
</evidence>
<feature type="domain" description="Peptidase M13 C-terminal" evidence="11">
    <location>
        <begin position="636"/>
        <end position="708"/>
    </location>
</feature>
<dbReference type="PANTHER" id="PTHR11733">
    <property type="entry name" value="ZINC METALLOPROTEASE FAMILY M13 NEPRILYSIN-RELATED"/>
    <property type="match status" value="1"/>
</dbReference>
<evidence type="ECO:0000256" key="3">
    <source>
        <dbReference type="ARBA" id="ARBA00007357"/>
    </source>
</evidence>
<evidence type="ECO:0000256" key="10">
    <source>
        <dbReference type="SAM" id="Phobius"/>
    </source>
</evidence>
<comment type="subcellular location">
    <subcellularLocation>
        <location evidence="2">Cell membrane</location>
        <topology evidence="2">Single-pass type II membrane protein</topology>
    </subcellularLocation>
</comment>
<dbReference type="GO" id="GO:0046872">
    <property type="term" value="F:metal ion binding"/>
    <property type="evidence" value="ECO:0007669"/>
    <property type="project" value="UniProtKB-KW"/>
</dbReference>
<keyword evidence="10" id="KW-1133">Transmembrane helix</keyword>
<dbReference type="InterPro" id="IPR000718">
    <property type="entry name" value="Peptidase_M13"/>
</dbReference>
<keyword evidence="10" id="KW-0472">Membrane</keyword>
<feature type="region of interest" description="Disordered" evidence="9">
    <location>
        <begin position="1"/>
        <end position="32"/>
    </location>
</feature>
<keyword evidence="7" id="KW-0862">Zinc</keyword>
<dbReference type="GO" id="GO:0005886">
    <property type="term" value="C:plasma membrane"/>
    <property type="evidence" value="ECO:0007669"/>
    <property type="project" value="UniProtKB-SubCell"/>
</dbReference>
<dbReference type="InterPro" id="IPR042089">
    <property type="entry name" value="Peptidase_M13_dom_2"/>
</dbReference>
<dbReference type="GO" id="GO:0016485">
    <property type="term" value="P:protein processing"/>
    <property type="evidence" value="ECO:0007669"/>
    <property type="project" value="TreeGrafter"/>
</dbReference>
<keyword evidence="10" id="KW-0812">Transmembrane</keyword>
<dbReference type="InterPro" id="IPR008753">
    <property type="entry name" value="Peptidase_M13_N"/>
</dbReference>
<evidence type="ECO:0000256" key="1">
    <source>
        <dbReference type="ARBA" id="ARBA00001947"/>
    </source>
</evidence>
<evidence type="ECO:0000256" key="7">
    <source>
        <dbReference type="ARBA" id="ARBA00022833"/>
    </source>
</evidence>
<evidence type="ECO:0000256" key="6">
    <source>
        <dbReference type="ARBA" id="ARBA00022801"/>
    </source>
</evidence>
<dbReference type="Gene3D" id="3.40.390.10">
    <property type="entry name" value="Collagenase (Catalytic Domain)"/>
    <property type="match status" value="1"/>
</dbReference>
<feature type="compositionally biased region" description="Polar residues" evidence="9">
    <location>
        <begin position="1"/>
        <end position="10"/>
    </location>
</feature>
<dbReference type="Gene3D" id="1.10.1380.10">
    <property type="entry name" value="Neutral endopeptidase , domain2"/>
    <property type="match status" value="1"/>
</dbReference>
<evidence type="ECO:0000256" key="9">
    <source>
        <dbReference type="SAM" id="MobiDB-lite"/>
    </source>
</evidence>
<keyword evidence="8" id="KW-0482">Metalloprotease</keyword>
<dbReference type="EMBL" id="JAPXFL010000009">
    <property type="protein sequence ID" value="KAK9501218.1"/>
    <property type="molecule type" value="Genomic_DNA"/>
</dbReference>
<dbReference type="PROSITE" id="PS51885">
    <property type="entry name" value="NEPRILYSIN"/>
    <property type="match status" value="1"/>
</dbReference>
<evidence type="ECO:0000313" key="13">
    <source>
        <dbReference type="EMBL" id="KAK9501218.1"/>
    </source>
</evidence>
<dbReference type="GO" id="GO:0004222">
    <property type="term" value="F:metalloendopeptidase activity"/>
    <property type="evidence" value="ECO:0007669"/>
    <property type="project" value="InterPro"/>
</dbReference>
<protein>
    <submittedName>
        <fullName evidence="13">Uncharacterized protein</fullName>
    </submittedName>
</protein>
<evidence type="ECO:0000256" key="4">
    <source>
        <dbReference type="ARBA" id="ARBA00022670"/>
    </source>
</evidence>
<dbReference type="AlphaFoldDB" id="A0AAW1CTY0"/>
<gene>
    <name evidence="13" type="ORF">O3M35_011973</name>
</gene>
<accession>A0AAW1CTY0</accession>
<feature type="transmembrane region" description="Helical" evidence="10">
    <location>
        <begin position="127"/>
        <end position="151"/>
    </location>
</feature>
<dbReference type="Pfam" id="PF01431">
    <property type="entry name" value="Peptidase_M13"/>
    <property type="match status" value="1"/>
</dbReference>
<dbReference type="Proteomes" id="UP001461498">
    <property type="component" value="Unassembled WGS sequence"/>
</dbReference>
<comment type="similarity">
    <text evidence="3">Belongs to the peptidase M13 family.</text>
</comment>
<dbReference type="InterPro" id="IPR024079">
    <property type="entry name" value="MetalloPept_cat_dom_sf"/>
</dbReference>
<dbReference type="Pfam" id="PF05649">
    <property type="entry name" value="Peptidase_M13_N"/>
    <property type="match status" value="1"/>
</dbReference>
<comment type="cofactor">
    <cofactor evidence="1">
        <name>Zn(2+)</name>
        <dbReference type="ChEBI" id="CHEBI:29105"/>
    </cofactor>
</comment>
<comment type="caution">
    <text evidence="13">The sequence shown here is derived from an EMBL/GenBank/DDBJ whole genome shotgun (WGS) entry which is preliminary data.</text>
</comment>
<evidence type="ECO:0000313" key="14">
    <source>
        <dbReference type="Proteomes" id="UP001461498"/>
    </source>
</evidence>
<sequence>MKKTQTASQTEDFDDVINAKENDPCLPQSTSNAAICSSNNARRKSIESLNKSRELEDQASIAAAALIELEKCKNAEERNAQAAAAAAAAAANNSNSKKKLRTVTFNPPTSRFEQWCSEKTGLSRIGLLIFALLLILLFILFIIVVVMSTLWPEIPHSSLFPICRTPACLLASSEVISRMNQSVAACEDIREYSCGHWLNTHSIPAHESLWGVKQHMQLKHREHLRNLITTMKLTENVESVEWKIKINYDSCMSLGTIETEGKRPLHKHLSQLGGWYVLRDSINLWDMKKTLKILHAKYDVHPFFHIDVIPDPRIPAQSIVQISPGKLGLPDKSYYYRRSDDQIVVAYKRFLQDVAISFGAKSDNAHTFSEDMFGFERRLTERFPSNQHGDLHKSHLHRATLGDLQTHAPTINLYDIVSFMFTSMKFTLKTEVVVVAPDYLVNVSQIFSTTDRSVLNDYMMLKLALTYMPYLSKSFRTTLHEFHKHLYGVREPLPRWEFCIKTLQKFMGRGLEAISEKSNNDVEKKRKVVTDIFDQIRVTLKDDVINSENLPKHIKDHFLDKLEHMSIQVGLKVEMKRPAVYNEYYLPLVSIKDDYFMNIFLSVTFKLEDRVKRLAEHNDDARWVDGISDGSLKIIYIPELNKVAVPLALLSTPYFHPHYPSSILLGSIGVEIGEAIMAGLIGEGLYYSGEGVQLPNDHPVYTNKYDCLLGDQVSASTRHLHAITALYKTLKKSLSDVPHVHQPALENLENEALFFVAHAQALCTIKTAERQDLDITTSKAKLDDINLLDILMHKSTEFSTAFNCFRKLKKDSCDALI</sequence>
<dbReference type="SUPFAM" id="SSF55486">
    <property type="entry name" value="Metalloproteases ('zincins'), catalytic domain"/>
    <property type="match status" value="1"/>
</dbReference>